<keyword evidence="1" id="KW-0732">Signal</keyword>
<dbReference type="Gene3D" id="2.130.10.10">
    <property type="entry name" value="YVTN repeat-like/Quinoprotein amine dehydrogenase"/>
    <property type="match status" value="1"/>
</dbReference>
<dbReference type="AlphaFoldDB" id="A0A2A2KX71"/>
<dbReference type="InterPro" id="IPR015943">
    <property type="entry name" value="WD40/YVTN_repeat-like_dom_sf"/>
</dbReference>
<reference evidence="2 3" key="1">
    <citation type="journal article" date="2017" name="Curr. Biol.">
        <title>Genome architecture and evolution of a unichromosomal asexual nematode.</title>
        <authorList>
            <person name="Fradin H."/>
            <person name="Zegar C."/>
            <person name="Gutwein M."/>
            <person name="Lucas J."/>
            <person name="Kovtun M."/>
            <person name="Corcoran D."/>
            <person name="Baugh L.R."/>
            <person name="Kiontke K."/>
            <person name="Gunsalus K."/>
            <person name="Fitch D.H."/>
            <person name="Piano F."/>
        </authorList>
    </citation>
    <scope>NUCLEOTIDE SEQUENCE [LARGE SCALE GENOMIC DNA]</scope>
    <source>
        <strain evidence="2">PF1309</strain>
    </source>
</reference>
<gene>
    <name evidence="2" type="ORF">WR25_09570</name>
</gene>
<dbReference type="SUPFAM" id="SSF101898">
    <property type="entry name" value="NHL repeat"/>
    <property type="match status" value="1"/>
</dbReference>
<protein>
    <recommendedName>
        <fullName evidence="4">Bee-milk protein</fullName>
    </recommendedName>
</protein>
<keyword evidence="3" id="KW-1185">Reference proteome</keyword>
<sequence>MLNIRLFSLIFLFIFIRCSVGAFVEWNNDKTAFAIDVFEDGKPKIQIYNAEGNLTETIDLNGTSKVSALAFDGYEYMIAVGMEDGSVHIIDIQRRFEPLQIVAPNSNEVAFLKFDSDYHKFDEEKKKKNAWMFLGHGMYNVLWVIYKNSNVRNYRFKLNGTEPTPVFDKDPVQDLKLNGDFVGIRRTQIPDSSNGYFTNEVVIAHGNEIHQLSFTTNKLIKSYPSTTTIEYFNLTPDHCVVPTGPDTRIDPCADNPKRYVAFVRETGEKLPTLIMDDLNKTNSDSPIIKIPNYEYFKHPIVLYGRQFVASDNGTHVFVQSLRNAELNIGLDKGNMDEIAAISTKGIEWNLYVGTVKGNMFVFSATATEDGQPSWEWSENDSLNVGDKISALYLGNRGLGVAVHLGNKAIII</sequence>
<comment type="caution">
    <text evidence="2">The sequence shown here is derived from an EMBL/GenBank/DDBJ whole genome shotgun (WGS) entry which is preliminary data.</text>
</comment>
<evidence type="ECO:0000313" key="2">
    <source>
        <dbReference type="EMBL" id="PAV78544.1"/>
    </source>
</evidence>
<dbReference type="Proteomes" id="UP000218231">
    <property type="component" value="Unassembled WGS sequence"/>
</dbReference>
<accession>A0A2A2KX71</accession>
<dbReference type="EMBL" id="LIAE01007551">
    <property type="protein sequence ID" value="PAV78544.1"/>
    <property type="molecule type" value="Genomic_DNA"/>
</dbReference>
<name>A0A2A2KX71_9BILA</name>
<evidence type="ECO:0000256" key="1">
    <source>
        <dbReference type="SAM" id="SignalP"/>
    </source>
</evidence>
<feature type="chain" id="PRO_5011996789" description="Bee-milk protein" evidence="1">
    <location>
        <begin position="22"/>
        <end position="411"/>
    </location>
</feature>
<proteinExistence type="predicted"/>
<organism evidence="2 3">
    <name type="scientific">Diploscapter pachys</name>
    <dbReference type="NCBI Taxonomy" id="2018661"/>
    <lineage>
        <taxon>Eukaryota</taxon>
        <taxon>Metazoa</taxon>
        <taxon>Ecdysozoa</taxon>
        <taxon>Nematoda</taxon>
        <taxon>Chromadorea</taxon>
        <taxon>Rhabditida</taxon>
        <taxon>Rhabditina</taxon>
        <taxon>Rhabditomorpha</taxon>
        <taxon>Rhabditoidea</taxon>
        <taxon>Rhabditidae</taxon>
        <taxon>Diploscapter</taxon>
    </lineage>
</organism>
<evidence type="ECO:0000313" key="3">
    <source>
        <dbReference type="Proteomes" id="UP000218231"/>
    </source>
</evidence>
<feature type="signal peptide" evidence="1">
    <location>
        <begin position="1"/>
        <end position="21"/>
    </location>
</feature>
<evidence type="ECO:0008006" key="4">
    <source>
        <dbReference type="Google" id="ProtNLM"/>
    </source>
</evidence>